<evidence type="ECO:0008006" key="3">
    <source>
        <dbReference type="Google" id="ProtNLM"/>
    </source>
</evidence>
<dbReference type="Proteomes" id="UP000248161">
    <property type="component" value="Unassembled WGS sequence"/>
</dbReference>
<gene>
    <name evidence="1" type="ORF">CXX69_02970</name>
</gene>
<dbReference type="Gene3D" id="3.30.300.130">
    <property type="entry name" value="Fe-S cluster assembly (FSCA)"/>
    <property type="match status" value="1"/>
</dbReference>
<accession>A0A2V3HRL8</accession>
<name>A0A2V3HRL8_9ARCH</name>
<protein>
    <recommendedName>
        <fullName evidence="3">NIF system FeS cluster assembly NifU C-terminal domain-containing protein</fullName>
    </recommendedName>
</protein>
<proteinExistence type="predicted"/>
<dbReference type="EMBL" id="PSPG01000005">
    <property type="protein sequence ID" value="PXF21777.1"/>
    <property type="molecule type" value="Genomic_DNA"/>
</dbReference>
<organism evidence="1 2">
    <name type="scientific">Candidatus Thalassarchaeum betae</name>
    <dbReference type="NCBI Taxonomy" id="2599289"/>
    <lineage>
        <taxon>Archaea</taxon>
        <taxon>Methanobacteriati</taxon>
        <taxon>Thermoplasmatota</taxon>
        <taxon>Candidatus Poseidoniia</taxon>
        <taxon>Candidatus Poseidoniales</taxon>
        <taxon>Candidatus Thalassarchaeaceae</taxon>
        <taxon>Candidatus Thalassarchaeum</taxon>
    </lineage>
</organism>
<evidence type="ECO:0000313" key="1">
    <source>
        <dbReference type="EMBL" id="PXF21777.1"/>
    </source>
</evidence>
<dbReference type="AlphaFoldDB" id="A0A2V3HRL8"/>
<comment type="caution">
    <text evidence="1">The sequence shown here is derived from an EMBL/GenBank/DDBJ whole genome shotgun (WGS) entry which is preliminary data.</text>
</comment>
<sequence>MVMKLGEDGSQPLSDSLEETYRAQIKAGMQKEAERRVTEAHDPVEIARLEALSLVELVESDNSDLVPALMARLGPVRAALDGHGGGLVVTGADIEEMHSGGSALSLILDLDGACVSCGAAPGTLKGIQDDLLMDQEVIAVRFTVAMLEWFDELQRDFVLKHGGVVFV</sequence>
<evidence type="ECO:0000313" key="2">
    <source>
        <dbReference type="Proteomes" id="UP000248161"/>
    </source>
</evidence>
<dbReference type="SUPFAM" id="SSF117916">
    <property type="entry name" value="Fe-S cluster assembly (FSCA) domain-like"/>
    <property type="match status" value="1"/>
</dbReference>
<dbReference type="InterPro" id="IPR034904">
    <property type="entry name" value="FSCA_dom_sf"/>
</dbReference>
<reference evidence="1 2" key="1">
    <citation type="journal article" date="2015" name="Nat. Commun.">
        <title>Genomic and transcriptomic evidence for scavenging of diverse organic compounds by widespread deep-sea archaea.</title>
        <authorList>
            <person name="Li M."/>
            <person name="Baker B.J."/>
            <person name="Anantharaman K."/>
            <person name="Jain S."/>
            <person name="Breier J.A."/>
            <person name="Dick G.J."/>
        </authorList>
    </citation>
    <scope>NUCLEOTIDE SEQUENCE [LARGE SCALE GENOMIC DNA]</scope>
    <source>
        <strain evidence="1">Cayman_51_deep</strain>
    </source>
</reference>